<keyword evidence="1" id="KW-0961">Cell wall biogenesis/degradation</keyword>
<keyword evidence="1" id="KW-0645">Protease</keyword>
<dbReference type="GO" id="GO:0016998">
    <property type="term" value="P:cell wall macromolecule catabolic process"/>
    <property type="evidence" value="ECO:0007669"/>
    <property type="project" value="UniProtKB-UniPathway"/>
</dbReference>
<dbReference type="GO" id="GO:0009253">
    <property type="term" value="P:peptidoglycan catabolic process"/>
    <property type="evidence" value="ECO:0007669"/>
    <property type="project" value="UniProtKB-UniRule"/>
</dbReference>
<keyword evidence="1" id="KW-0963">Cytoplasm</keyword>
<sequence>MTITLRSRQQRGQFELKPEIYGQSVLGAALLYFPAQVHNADSGLIIAGTHGDETASITSLSCALRSIQTQYLHHHVILSVNPDGNQLGTRANANGVDLNRNFACNNWLQGGTVYRWSTHEPERDVLIGTGKTGNSEPETQALCQLIDELEPAWVVSLHEPLACIDDPANSDLGQWFANQMQVPLVGDVGYETPGSFGSWCAERDLLCVTVELPAVSSDFASQEYQAMLVDLLTGKANTD</sequence>
<keyword evidence="1" id="KW-0378">Hydrolase</keyword>
<dbReference type="GO" id="GO:0006508">
    <property type="term" value="P:proteolysis"/>
    <property type="evidence" value="ECO:0007669"/>
    <property type="project" value="UniProtKB-KW"/>
</dbReference>
<dbReference type="EC" id="3.4.17.-" evidence="1"/>
<comment type="cofactor">
    <cofactor evidence="1">
        <name>Zn(2+)</name>
        <dbReference type="ChEBI" id="CHEBI:29105"/>
    </cofactor>
    <text evidence="1">Binds 1 zinc ion per subunit.</text>
</comment>
<evidence type="ECO:0000313" key="4">
    <source>
        <dbReference type="EMBL" id="QGA66162.1"/>
    </source>
</evidence>
<dbReference type="GO" id="GO:0061473">
    <property type="term" value="F:murein tripeptide carboxypeptidase activity"/>
    <property type="evidence" value="ECO:0007669"/>
    <property type="project" value="UniProtKB-UniRule"/>
</dbReference>
<evidence type="ECO:0000259" key="3">
    <source>
        <dbReference type="PROSITE" id="PS52035"/>
    </source>
</evidence>
<evidence type="ECO:0000313" key="5">
    <source>
        <dbReference type="Proteomes" id="UP000348942"/>
    </source>
</evidence>
<dbReference type="PROSITE" id="PS52035">
    <property type="entry name" value="PEPTIDASE_M14"/>
    <property type="match status" value="1"/>
</dbReference>
<dbReference type="NCBIfam" id="NF007897">
    <property type="entry name" value="PRK10602.1"/>
    <property type="match status" value="1"/>
</dbReference>
<dbReference type="InterPro" id="IPR043691">
    <property type="entry name" value="MpaA"/>
</dbReference>
<dbReference type="Pfam" id="PF00246">
    <property type="entry name" value="Peptidase_M14"/>
    <property type="match status" value="1"/>
</dbReference>
<dbReference type="EMBL" id="CP045700">
    <property type="protein sequence ID" value="QGA66162.1"/>
    <property type="molecule type" value="Genomic_DNA"/>
</dbReference>
<organism evidence="4 5">
    <name type="scientific">Vibrio algicola</name>
    <dbReference type="NCBI Taxonomy" id="2662262"/>
    <lineage>
        <taxon>Bacteria</taxon>
        <taxon>Pseudomonadati</taxon>
        <taxon>Pseudomonadota</taxon>
        <taxon>Gammaproteobacteria</taxon>
        <taxon>Vibrionales</taxon>
        <taxon>Vibrionaceae</taxon>
        <taxon>Vibrio</taxon>
    </lineage>
</organism>
<comment type="subcellular location">
    <subcellularLocation>
        <location evidence="1">Cytoplasm</location>
    </subcellularLocation>
</comment>
<feature type="binding site" evidence="1">
    <location>
        <position position="50"/>
    </location>
    <ligand>
        <name>Zn(2+)</name>
        <dbReference type="ChEBI" id="CHEBI:29105"/>
        <note>catalytic</note>
    </ligand>
</feature>
<dbReference type="Proteomes" id="UP000348942">
    <property type="component" value="Chromosome 2"/>
</dbReference>
<feature type="active site" description="Proton donor/acceptor" evidence="2">
    <location>
        <position position="211"/>
    </location>
</feature>
<dbReference type="GO" id="GO:0071555">
    <property type="term" value="P:cell wall organization"/>
    <property type="evidence" value="ECO:0007669"/>
    <property type="project" value="UniProtKB-KW"/>
</dbReference>
<evidence type="ECO:0000256" key="2">
    <source>
        <dbReference type="PROSITE-ProRule" id="PRU01379"/>
    </source>
</evidence>
<keyword evidence="5" id="KW-1185">Reference proteome</keyword>
<keyword evidence="1" id="KW-0482">Metalloprotease</keyword>
<comment type="subunit">
    <text evidence="1">Homodimer.</text>
</comment>
<keyword evidence="1" id="KW-0121">Carboxypeptidase</keyword>
<dbReference type="AlphaFoldDB" id="A0A5Q0TGA6"/>
<keyword evidence="1" id="KW-0479">Metal-binding</keyword>
<feature type="binding site" evidence="1">
    <location>
        <position position="158"/>
    </location>
    <ligand>
        <name>Zn(2+)</name>
        <dbReference type="ChEBI" id="CHEBI:29105"/>
        <note>catalytic</note>
    </ligand>
</feature>
<feature type="domain" description="Peptidase M14" evidence="3">
    <location>
        <begin position="1"/>
        <end position="239"/>
    </location>
</feature>
<comment type="similarity">
    <text evidence="1 2">Belongs to the peptidase M14 family.</text>
</comment>
<dbReference type="SUPFAM" id="SSF53187">
    <property type="entry name" value="Zn-dependent exopeptidases"/>
    <property type="match status" value="1"/>
</dbReference>
<dbReference type="GO" id="GO:0005737">
    <property type="term" value="C:cytoplasm"/>
    <property type="evidence" value="ECO:0007669"/>
    <property type="project" value="UniProtKB-SubCell"/>
</dbReference>
<dbReference type="Gene3D" id="3.40.630.10">
    <property type="entry name" value="Zn peptidases"/>
    <property type="match status" value="1"/>
</dbReference>
<comment type="function">
    <text evidence="1">Involved in muropeptide degradation. Catalyzes the hydrolysis of the gamma-D-glutamyl-diaminopimelic acid (gamma-D-Glu-Dap) amide bond in the murein tripeptide L-alanyl-gamma-D-glutamyl-meso-diaminopimelic acid, leading to the formation of L-Ala-gamma-D-Glu and Dap.</text>
</comment>
<reference evidence="4 5" key="1">
    <citation type="submission" date="2019-10" db="EMBL/GenBank/DDBJ databases">
        <title>Vibrio sp. nov., isolated from Coralline algae surface.</title>
        <authorList>
            <person name="Geng Y."/>
            <person name="Zhang X."/>
        </authorList>
    </citation>
    <scope>NUCLEOTIDE SEQUENCE [LARGE SCALE GENOMIC DNA]</scope>
    <source>
        <strain evidence="4 5">SM1977</strain>
    </source>
</reference>
<keyword evidence="1" id="KW-0862">Zinc</keyword>
<comment type="pathway">
    <text evidence="1">Cell wall degradation; peptidoglycan degradation.</text>
</comment>
<proteinExistence type="inferred from homology"/>
<dbReference type="GO" id="GO:0008270">
    <property type="term" value="F:zinc ion binding"/>
    <property type="evidence" value="ECO:0007669"/>
    <property type="project" value="UniProtKB-UniRule"/>
</dbReference>
<protein>
    <recommendedName>
        <fullName evidence="1">Murein peptide amidase A</fullName>
        <ecNumber evidence="1">3.4.17.-</ecNumber>
    </recommendedName>
    <alternativeName>
        <fullName evidence="1">Gamma-D-Glu-Dap amidase</fullName>
    </alternativeName>
    <alternativeName>
        <fullName evidence="1">Zinc metallocarboxypeptidase MpaA</fullName>
    </alternativeName>
</protein>
<gene>
    <name evidence="1 4" type="primary">mpaA</name>
    <name evidence="4" type="ORF">GFB47_11920</name>
</gene>
<comment type="catalytic activity">
    <reaction evidence="1">
        <text>L-alanyl-gamma-D-glutamyl-meso-2,6-diaminopimelate + H2O = L-alanyl-D-glutamate + meso-2,6-diaminopimelate</text>
        <dbReference type="Rhea" id="RHEA:28398"/>
        <dbReference type="ChEBI" id="CHEBI:15377"/>
        <dbReference type="ChEBI" id="CHEBI:57791"/>
        <dbReference type="ChEBI" id="CHEBI:61395"/>
        <dbReference type="ChEBI" id="CHEBI:61401"/>
    </reaction>
</comment>
<dbReference type="HAMAP" id="MF_02211">
    <property type="entry name" value="MpaA_carboxypeptidase"/>
    <property type="match status" value="1"/>
</dbReference>
<dbReference type="GO" id="GO:0004040">
    <property type="term" value="F:amidase activity"/>
    <property type="evidence" value="ECO:0007669"/>
    <property type="project" value="InterPro"/>
</dbReference>
<evidence type="ECO:0000256" key="1">
    <source>
        <dbReference type="HAMAP-Rule" id="MF_02211"/>
    </source>
</evidence>
<feature type="binding site" evidence="1">
    <location>
        <position position="53"/>
    </location>
    <ligand>
        <name>Zn(2+)</name>
        <dbReference type="ChEBI" id="CHEBI:29105"/>
        <note>catalytic</note>
    </ligand>
</feature>
<dbReference type="UniPathway" id="UPA00549"/>
<name>A0A5Q0TGA6_9VIBR</name>
<dbReference type="InterPro" id="IPR000834">
    <property type="entry name" value="Peptidase_M14"/>
</dbReference>
<accession>A0A5Q0TGA6</accession>